<dbReference type="RefSeq" id="WP_377928784.1">
    <property type="nucleotide sequence ID" value="NZ_JBHUEM010000020.1"/>
</dbReference>
<dbReference type="InterPro" id="IPR003593">
    <property type="entry name" value="AAA+_ATPase"/>
</dbReference>
<comment type="similarity">
    <text evidence="1">Belongs to the DNA2/NAM7 helicase family.</text>
</comment>
<dbReference type="Gene3D" id="3.40.50.300">
    <property type="entry name" value="P-loop containing nucleotide triphosphate hydrolases"/>
    <property type="match status" value="2"/>
</dbReference>
<dbReference type="PANTHER" id="PTHR43788:SF8">
    <property type="entry name" value="DNA-BINDING PROTEIN SMUBP-2"/>
    <property type="match status" value="1"/>
</dbReference>
<keyword evidence="3 7" id="KW-0378">Hydrolase</keyword>
<evidence type="ECO:0000256" key="3">
    <source>
        <dbReference type="ARBA" id="ARBA00022801"/>
    </source>
</evidence>
<dbReference type="CDD" id="cd18808">
    <property type="entry name" value="SF1_C_Upf1"/>
    <property type="match status" value="1"/>
</dbReference>
<accession>A0ABW4LR96</accession>
<dbReference type="Pfam" id="PF13086">
    <property type="entry name" value="AAA_11"/>
    <property type="match status" value="1"/>
</dbReference>
<evidence type="ECO:0000256" key="5">
    <source>
        <dbReference type="ARBA" id="ARBA00022840"/>
    </source>
</evidence>
<feature type="domain" description="AAA+ ATPase" evidence="6">
    <location>
        <begin position="158"/>
        <end position="381"/>
    </location>
</feature>
<dbReference type="InterPro" id="IPR027417">
    <property type="entry name" value="P-loop_NTPase"/>
</dbReference>
<dbReference type="InterPro" id="IPR050534">
    <property type="entry name" value="Coronavir_polyprotein_1ab"/>
</dbReference>
<evidence type="ECO:0000256" key="4">
    <source>
        <dbReference type="ARBA" id="ARBA00022806"/>
    </source>
</evidence>
<organism evidence="7 8">
    <name type="scientific">Bacillus salitolerans</name>
    <dbReference type="NCBI Taxonomy" id="1437434"/>
    <lineage>
        <taxon>Bacteria</taxon>
        <taxon>Bacillati</taxon>
        <taxon>Bacillota</taxon>
        <taxon>Bacilli</taxon>
        <taxon>Bacillales</taxon>
        <taxon>Bacillaceae</taxon>
        <taxon>Bacillus</taxon>
    </lineage>
</organism>
<evidence type="ECO:0000256" key="1">
    <source>
        <dbReference type="ARBA" id="ARBA00007913"/>
    </source>
</evidence>
<evidence type="ECO:0000259" key="6">
    <source>
        <dbReference type="SMART" id="SM00382"/>
    </source>
</evidence>
<keyword evidence="8" id="KW-1185">Reference proteome</keyword>
<comment type="caution">
    <text evidence="7">The sequence shown here is derived from an EMBL/GenBank/DDBJ whole genome shotgun (WGS) entry which is preliminary data.</text>
</comment>
<dbReference type="EMBL" id="JBHUEM010000020">
    <property type="protein sequence ID" value="MFD1737582.1"/>
    <property type="molecule type" value="Genomic_DNA"/>
</dbReference>
<gene>
    <name evidence="7" type="ORF">ACFSCX_13560</name>
</gene>
<dbReference type="GO" id="GO:0004386">
    <property type="term" value="F:helicase activity"/>
    <property type="evidence" value="ECO:0007669"/>
    <property type="project" value="UniProtKB-KW"/>
</dbReference>
<dbReference type="GO" id="GO:0016787">
    <property type="term" value="F:hydrolase activity"/>
    <property type="evidence" value="ECO:0007669"/>
    <property type="project" value="UniProtKB-KW"/>
</dbReference>
<dbReference type="InterPro" id="IPR047187">
    <property type="entry name" value="SF1_C_Upf1"/>
</dbReference>
<name>A0ABW4LR96_9BACI</name>
<protein>
    <submittedName>
        <fullName evidence="7">DEAD/DEAH box helicase</fullName>
        <ecNumber evidence="7">3.6.4.-</ecNumber>
    </submittedName>
</protein>
<sequence length="749" mass="86800">MRSTYTYISVWKKAIAMEIQFLREYGSKKYRLIHGQLFSTETGYTYYFESFITIPIPIGSIIKLEWGSAKYEGRILSSEGRNIVVVLEQSIGDLVKEAFLLYDPWELLEELSDRLEEIRNSRKKRARIKKLMNPQMPAKHPVERIKNTVHELLLRSTYNPVTFVWGPPGTGKTYTLARVAANHYSKQKRILLLSQSNQAVDVLISEIYTFLKRKNRFQEGEVIRYGSHTTKWLDHYEGLTTIQLISNHNPSLIKEKDDLLSERNGVKQDLIRSFSKRDSKRLIDLEEKITRIVEKIRLKEIQYVKEAYIIGTTLAKAATDSTIYEREYDLVIVDEASMAYVPQAAFATSLGKRVIICGDFKQLPPIASSRGSLVEEWLRQDIFHKSGVADLVDTGTLHPHLFLLRQQRRMHPEISAFTNQYIYHNLVEDDAHVKQKREGITAKDPFQHHASILLNSSFSCEHCMIETTTKSRINLWHLLLSFQLIHESFVSGIRSIGYVTPYRAQALLMELLLEELYSNERQIADITAATVHKFQGSEKEVVIFDTVDGYPEQRPGMLLTGKDSERLINVAITRTKGKFIHICDTDFFLNKVSRNRTIRQLVDYQLSNNLVVTRTDIGKWIKNQHQRLKWIHAKKTEFAFNDMKRSRKNIIVSLTDAILPMEWIDVLLNRQENVKLTIISGKYPHQIQPDIWVPIEISFPFVIIDHQFLWLGIPLVSTNRLQPPFVACRLQSKPICEQLILQISKKEAD</sequence>
<dbReference type="Pfam" id="PF13087">
    <property type="entry name" value="AAA_12"/>
    <property type="match status" value="1"/>
</dbReference>
<reference evidence="8" key="1">
    <citation type="journal article" date="2019" name="Int. J. Syst. Evol. Microbiol.">
        <title>The Global Catalogue of Microorganisms (GCM) 10K type strain sequencing project: providing services to taxonomists for standard genome sequencing and annotation.</title>
        <authorList>
            <consortium name="The Broad Institute Genomics Platform"/>
            <consortium name="The Broad Institute Genome Sequencing Center for Infectious Disease"/>
            <person name="Wu L."/>
            <person name="Ma J."/>
        </authorList>
    </citation>
    <scope>NUCLEOTIDE SEQUENCE [LARGE SCALE GENOMIC DNA]</scope>
    <source>
        <strain evidence="8">CCUG 49339</strain>
    </source>
</reference>
<dbReference type="EC" id="3.6.4.-" evidence="7"/>
<evidence type="ECO:0000313" key="8">
    <source>
        <dbReference type="Proteomes" id="UP001597214"/>
    </source>
</evidence>
<evidence type="ECO:0000313" key="7">
    <source>
        <dbReference type="EMBL" id="MFD1737582.1"/>
    </source>
</evidence>
<dbReference type="InterPro" id="IPR041679">
    <property type="entry name" value="DNA2/NAM7-like_C"/>
</dbReference>
<proteinExistence type="inferred from homology"/>
<keyword evidence="2" id="KW-0547">Nucleotide-binding</keyword>
<keyword evidence="4 7" id="KW-0347">Helicase</keyword>
<dbReference type="Proteomes" id="UP001597214">
    <property type="component" value="Unassembled WGS sequence"/>
</dbReference>
<dbReference type="SMART" id="SM00382">
    <property type="entry name" value="AAA"/>
    <property type="match status" value="1"/>
</dbReference>
<evidence type="ECO:0000256" key="2">
    <source>
        <dbReference type="ARBA" id="ARBA00022741"/>
    </source>
</evidence>
<dbReference type="SUPFAM" id="SSF52540">
    <property type="entry name" value="P-loop containing nucleoside triphosphate hydrolases"/>
    <property type="match status" value="1"/>
</dbReference>
<dbReference type="PANTHER" id="PTHR43788">
    <property type="entry name" value="DNA2/NAM7 HELICASE FAMILY MEMBER"/>
    <property type="match status" value="1"/>
</dbReference>
<keyword evidence="5" id="KW-0067">ATP-binding</keyword>
<dbReference type="InterPro" id="IPR041677">
    <property type="entry name" value="DNA2/NAM7_AAA_11"/>
</dbReference>